<organism evidence="1 2">
    <name type="scientific">Caerostris extrusa</name>
    <name type="common">Bark spider</name>
    <name type="synonym">Caerostris bankana</name>
    <dbReference type="NCBI Taxonomy" id="172846"/>
    <lineage>
        <taxon>Eukaryota</taxon>
        <taxon>Metazoa</taxon>
        <taxon>Ecdysozoa</taxon>
        <taxon>Arthropoda</taxon>
        <taxon>Chelicerata</taxon>
        <taxon>Arachnida</taxon>
        <taxon>Araneae</taxon>
        <taxon>Araneomorphae</taxon>
        <taxon>Entelegynae</taxon>
        <taxon>Araneoidea</taxon>
        <taxon>Araneidae</taxon>
        <taxon>Caerostris</taxon>
    </lineage>
</organism>
<gene>
    <name evidence="1" type="ORF">CEXT_56291</name>
</gene>
<keyword evidence="2" id="KW-1185">Reference proteome</keyword>
<feature type="non-terminal residue" evidence="1">
    <location>
        <position position="1"/>
    </location>
</feature>
<protein>
    <submittedName>
        <fullName evidence="1">Uncharacterized protein</fullName>
    </submittedName>
</protein>
<accession>A0AAV4T4R7</accession>
<evidence type="ECO:0000313" key="2">
    <source>
        <dbReference type="Proteomes" id="UP001054945"/>
    </source>
</evidence>
<evidence type="ECO:0000313" key="1">
    <source>
        <dbReference type="EMBL" id="GIY40336.1"/>
    </source>
</evidence>
<proteinExistence type="predicted"/>
<dbReference type="Proteomes" id="UP001054945">
    <property type="component" value="Unassembled WGS sequence"/>
</dbReference>
<name>A0AAV4T4R7_CAEEX</name>
<dbReference type="AlphaFoldDB" id="A0AAV4T4R7"/>
<reference evidence="1 2" key="1">
    <citation type="submission" date="2021-06" db="EMBL/GenBank/DDBJ databases">
        <title>Caerostris extrusa draft genome.</title>
        <authorList>
            <person name="Kono N."/>
            <person name="Arakawa K."/>
        </authorList>
    </citation>
    <scope>NUCLEOTIDE SEQUENCE [LARGE SCALE GENOMIC DNA]</scope>
</reference>
<sequence>RPVVQLAFRKSQVLNSLPICIAMTAVKLDSTLIAITCNDDQENDWLEPSCTMRHLESRELLLTNVFRPFRERSK</sequence>
<dbReference type="EMBL" id="BPLR01010601">
    <property type="protein sequence ID" value="GIY40336.1"/>
    <property type="molecule type" value="Genomic_DNA"/>
</dbReference>
<comment type="caution">
    <text evidence="1">The sequence shown here is derived from an EMBL/GenBank/DDBJ whole genome shotgun (WGS) entry which is preliminary data.</text>
</comment>